<comment type="caution">
    <text evidence="3">The sequence shown here is derived from an EMBL/GenBank/DDBJ whole genome shotgun (WGS) entry which is preliminary data.</text>
</comment>
<dbReference type="PANTHER" id="PTHR30005">
    <property type="entry name" value="EXOPOLYPHOSPHATASE"/>
    <property type="match status" value="1"/>
</dbReference>
<dbReference type="InterPro" id="IPR050273">
    <property type="entry name" value="GppA/Ppx_hydrolase"/>
</dbReference>
<comment type="similarity">
    <text evidence="1">Belongs to the GppA/Ppx family.</text>
</comment>
<dbReference type="CDD" id="cd24006">
    <property type="entry name" value="ASKHA_NBD_PPX_GppA"/>
    <property type="match status" value="1"/>
</dbReference>
<evidence type="ECO:0000313" key="3">
    <source>
        <dbReference type="EMBL" id="MBO8427589.1"/>
    </source>
</evidence>
<accession>A0A9D9DM68</accession>
<dbReference type="InterPro" id="IPR043129">
    <property type="entry name" value="ATPase_NBD"/>
</dbReference>
<sequence length="299" mass="33864">MKNGYYGSIDVGTNAARMVIKNVSMTIKGDLDSFRVQEVRVPLRLGVDVFNYGYLKEKKIKQLVDTIYCFKTLMNIYDVIDYKAIATSAMREASNGKEVIEKIKNDTGVNLEIISGEKEASTISKIAKDLKINKTCCFIDVGGGSTEINLFYKDKIIESNSFPLGTLRILAKADKEESRDNFRKKLKSYHKEYGDIDIVGTGGNINRYWKMSPHYERKGQHILFVEDLVKEYKELKDMSLSQRMDEFKLKPDRADVIVPAGQIFVEAAEILDSKLIYVPLIGLGDGLIDTLVQENMNII</sequence>
<feature type="domain" description="Ppx/GppA phosphatase N-terminal" evidence="2">
    <location>
        <begin position="38"/>
        <end position="292"/>
    </location>
</feature>
<evidence type="ECO:0000259" key="2">
    <source>
        <dbReference type="Pfam" id="PF02541"/>
    </source>
</evidence>
<protein>
    <submittedName>
        <fullName evidence="3">Ppx/GppA family phosphatase</fullName>
    </submittedName>
</protein>
<name>A0A9D9DM68_9BACL</name>
<dbReference type="PANTHER" id="PTHR30005:SF0">
    <property type="entry name" value="RETROGRADE REGULATION PROTEIN 2"/>
    <property type="match status" value="1"/>
</dbReference>
<evidence type="ECO:0000256" key="1">
    <source>
        <dbReference type="ARBA" id="ARBA00007125"/>
    </source>
</evidence>
<dbReference type="GO" id="GO:0016462">
    <property type="term" value="F:pyrophosphatase activity"/>
    <property type="evidence" value="ECO:0007669"/>
    <property type="project" value="TreeGrafter"/>
</dbReference>
<dbReference type="AlphaFoldDB" id="A0A9D9DM68"/>
<dbReference type="Gene3D" id="3.30.420.150">
    <property type="entry name" value="Exopolyphosphatase. Domain 2"/>
    <property type="match status" value="1"/>
</dbReference>
<dbReference type="Gene3D" id="3.30.420.40">
    <property type="match status" value="1"/>
</dbReference>
<dbReference type="Pfam" id="PF02541">
    <property type="entry name" value="Ppx-GppA"/>
    <property type="match status" value="1"/>
</dbReference>
<evidence type="ECO:0000313" key="4">
    <source>
        <dbReference type="Proteomes" id="UP000823613"/>
    </source>
</evidence>
<dbReference type="InterPro" id="IPR003695">
    <property type="entry name" value="Ppx_GppA_N"/>
</dbReference>
<dbReference type="EMBL" id="JADIMY010000073">
    <property type="protein sequence ID" value="MBO8427589.1"/>
    <property type="molecule type" value="Genomic_DNA"/>
</dbReference>
<reference evidence="3" key="2">
    <citation type="journal article" date="2021" name="PeerJ">
        <title>Extensive microbial diversity within the chicken gut microbiome revealed by metagenomics and culture.</title>
        <authorList>
            <person name="Gilroy R."/>
            <person name="Ravi A."/>
            <person name="Getino M."/>
            <person name="Pursley I."/>
            <person name="Horton D.L."/>
            <person name="Alikhan N.F."/>
            <person name="Baker D."/>
            <person name="Gharbi K."/>
            <person name="Hall N."/>
            <person name="Watson M."/>
            <person name="Adriaenssens E.M."/>
            <person name="Foster-Nyarko E."/>
            <person name="Jarju S."/>
            <person name="Secka A."/>
            <person name="Antonio M."/>
            <person name="Oren A."/>
            <person name="Chaudhuri R.R."/>
            <person name="La Ragione R."/>
            <person name="Hildebrand F."/>
            <person name="Pallen M.J."/>
        </authorList>
    </citation>
    <scope>NUCLEOTIDE SEQUENCE</scope>
    <source>
        <strain evidence="3">11159</strain>
    </source>
</reference>
<proteinExistence type="inferred from homology"/>
<dbReference type="SUPFAM" id="SSF53067">
    <property type="entry name" value="Actin-like ATPase domain"/>
    <property type="match status" value="2"/>
</dbReference>
<organism evidence="3 4">
    <name type="scientific">Candidatus Onthovivens merdipullorum</name>
    <dbReference type="NCBI Taxonomy" id="2840889"/>
    <lineage>
        <taxon>Bacteria</taxon>
        <taxon>Bacillati</taxon>
        <taxon>Bacillota</taxon>
        <taxon>Bacilli</taxon>
        <taxon>Bacillales</taxon>
        <taxon>Candidatus Onthovivens</taxon>
    </lineage>
</organism>
<reference evidence="3" key="1">
    <citation type="submission" date="2020-10" db="EMBL/GenBank/DDBJ databases">
        <authorList>
            <person name="Gilroy R."/>
        </authorList>
    </citation>
    <scope>NUCLEOTIDE SEQUENCE</scope>
    <source>
        <strain evidence="3">11159</strain>
    </source>
</reference>
<gene>
    <name evidence="3" type="ORF">IAC58_03455</name>
</gene>
<dbReference type="Proteomes" id="UP000823613">
    <property type="component" value="Unassembled WGS sequence"/>
</dbReference>